<evidence type="ECO:0000313" key="2">
    <source>
        <dbReference type="Proteomes" id="UP001626550"/>
    </source>
</evidence>
<gene>
    <name evidence="1" type="ORF">Ciccas_011268</name>
</gene>
<accession>A0ABD2PRQ8</accession>
<proteinExistence type="predicted"/>
<organism evidence="1 2">
    <name type="scientific">Cichlidogyrus casuarinus</name>
    <dbReference type="NCBI Taxonomy" id="1844966"/>
    <lineage>
        <taxon>Eukaryota</taxon>
        <taxon>Metazoa</taxon>
        <taxon>Spiralia</taxon>
        <taxon>Lophotrochozoa</taxon>
        <taxon>Platyhelminthes</taxon>
        <taxon>Monogenea</taxon>
        <taxon>Monopisthocotylea</taxon>
        <taxon>Dactylogyridea</taxon>
        <taxon>Ancyrocephalidae</taxon>
        <taxon>Cichlidogyrus</taxon>
    </lineage>
</organism>
<reference evidence="1 2" key="1">
    <citation type="submission" date="2024-11" db="EMBL/GenBank/DDBJ databases">
        <title>Adaptive evolution of stress response genes in parasites aligns with host niche diversity.</title>
        <authorList>
            <person name="Hahn C."/>
            <person name="Resl P."/>
        </authorList>
    </citation>
    <scope>NUCLEOTIDE SEQUENCE [LARGE SCALE GENOMIC DNA]</scope>
    <source>
        <strain evidence="1">EGGRZ-B1_66</strain>
        <tissue evidence="1">Body</tissue>
    </source>
</reference>
<dbReference type="Proteomes" id="UP001626550">
    <property type="component" value="Unassembled WGS sequence"/>
</dbReference>
<protein>
    <submittedName>
        <fullName evidence="1">Uncharacterized protein</fullName>
    </submittedName>
</protein>
<dbReference type="AlphaFoldDB" id="A0ABD2PRQ8"/>
<evidence type="ECO:0000313" key="1">
    <source>
        <dbReference type="EMBL" id="KAL3310171.1"/>
    </source>
</evidence>
<name>A0ABD2PRQ8_9PLAT</name>
<dbReference type="EMBL" id="JBJKFK010003177">
    <property type="protein sequence ID" value="KAL3310171.1"/>
    <property type="molecule type" value="Genomic_DNA"/>
</dbReference>
<keyword evidence="2" id="KW-1185">Reference proteome</keyword>
<comment type="caution">
    <text evidence="1">The sequence shown here is derived from an EMBL/GenBank/DDBJ whole genome shotgun (WGS) entry which is preliminary data.</text>
</comment>
<sequence length="144" mass="16097">MAMYQGSPPGGFNLIDPQSLNLATSHLISGRPQFSLEQLTALYHMNAASLAAVAASPLTVYCLVHVNQLLSCILYNNRYFVKVNKLSWKTIQRFFDAQAHFFSAVYVLEEMRMDNQDNAGACTHLGSNDDTQNSPRLYRGVKVH</sequence>